<gene>
    <name evidence="3" type="ordered locus">Isop_0560</name>
</gene>
<proteinExistence type="predicted"/>
<protein>
    <submittedName>
        <fullName evidence="3">Uncharacterized protein</fullName>
    </submittedName>
</protein>
<accession>E8R035</accession>
<feature type="transmembrane region" description="Helical" evidence="2">
    <location>
        <begin position="165"/>
        <end position="187"/>
    </location>
</feature>
<evidence type="ECO:0000256" key="2">
    <source>
        <dbReference type="SAM" id="Phobius"/>
    </source>
</evidence>
<dbReference type="EMBL" id="CP002353">
    <property type="protein sequence ID" value="ADV61153.1"/>
    <property type="molecule type" value="Genomic_DNA"/>
</dbReference>
<dbReference type="KEGG" id="ipa:Isop_0560"/>
<name>E8R035_ISOPI</name>
<keyword evidence="2" id="KW-1133">Transmembrane helix</keyword>
<organism evidence="3 4">
    <name type="scientific">Isosphaera pallida (strain ATCC 43644 / DSM 9630 / IS1B)</name>
    <dbReference type="NCBI Taxonomy" id="575540"/>
    <lineage>
        <taxon>Bacteria</taxon>
        <taxon>Pseudomonadati</taxon>
        <taxon>Planctomycetota</taxon>
        <taxon>Planctomycetia</taxon>
        <taxon>Isosphaerales</taxon>
        <taxon>Isosphaeraceae</taxon>
        <taxon>Isosphaera</taxon>
    </lineage>
</organism>
<dbReference type="InParanoid" id="E8R035"/>
<reference evidence="3 4" key="2">
    <citation type="journal article" date="2011" name="Stand. Genomic Sci.">
        <title>Complete genome sequence of Isosphaera pallida type strain (IS1B).</title>
        <authorList>
            <consortium name="US DOE Joint Genome Institute (JGI-PGF)"/>
            <person name="Goker M."/>
            <person name="Cleland D."/>
            <person name="Saunders E."/>
            <person name="Lapidus A."/>
            <person name="Nolan M."/>
            <person name="Lucas S."/>
            <person name="Hammon N."/>
            <person name="Deshpande S."/>
            <person name="Cheng J.F."/>
            <person name="Tapia R."/>
            <person name="Han C."/>
            <person name="Goodwin L."/>
            <person name="Pitluck S."/>
            <person name="Liolios K."/>
            <person name="Pagani I."/>
            <person name="Ivanova N."/>
            <person name="Mavromatis K."/>
            <person name="Pati A."/>
            <person name="Chen A."/>
            <person name="Palaniappan K."/>
            <person name="Land M."/>
            <person name="Hauser L."/>
            <person name="Chang Y.J."/>
            <person name="Jeffries C.D."/>
            <person name="Detter J.C."/>
            <person name="Beck B."/>
            <person name="Woyke T."/>
            <person name="Bristow J."/>
            <person name="Eisen J.A."/>
            <person name="Markowitz V."/>
            <person name="Hugenholtz P."/>
            <person name="Kyrpides N.C."/>
            <person name="Klenk H.P."/>
        </authorList>
    </citation>
    <scope>NUCLEOTIDE SEQUENCE [LARGE SCALE GENOMIC DNA]</scope>
    <source>
        <strain evidence="4">ATCC 43644 / DSM 9630 / IS1B</strain>
    </source>
</reference>
<keyword evidence="1" id="KW-0175">Coiled coil</keyword>
<evidence type="ECO:0000313" key="3">
    <source>
        <dbReference type="EMBL" id="ADV61153.1"/>
    </source>
</evidence>
<evidence type="ECO:0000313" key="4">
    <source>
        <dbReference type="Proteomes" id="UP000008631"/>
    </source>
</evidence>
<dbReference type="eggNOG" id="ENOG5032X94">
    <property type="taxonomic scope" value="Bacteria"/>
</dbReference>
<feature type="transmembrane region" description="Helical" evidence="2">
    <location>
        <begin position="132"/>
        <end position="156"/>
    </location>
</feature>
<evidence type="ECO:0000256" key="1">
    <source>
        <dbReference type="SAM" id="Coils"/>
    </source>
</evidence>
<dbReference type="OrthoDB" id="260679at2"/>
<dbReference type="HOGENOM" id="CLU_1123354_0_0_0"/>
<dbReference type="Proteomes" id="UP000008631">
    <property type="component" value="Chromosome"/>
</dbReference>
<keyword evidence="4" id="KW-1185">Reference proteome</keyword>
<feature type="coiled-coil region" evidence="1">
    <location>
        <begin position="24"/>
        <end position="55"/>
    </location>
</feature>
<keyword evidence="2" id="KW-0812">Transmembrane</keyword>
<keyword evidence="2" id="KW-0472">Membrane</keyword>
<feature type="transmembrane region" description="Helical" evidence="2">
    <location>
        <begin position="74"/>
        <end position="95"/>
    </location>
</feature>
<feature type="transmembrane region" description="Helical" evidence="2">
    <location>
        <begin position="207"/>
        <end position="226"/>
    </location>
</feature>
<dbReference type="RefSeq" id="WP_013563442.1">
    <property type="nucleotide sequence ID" value="NC_014962.1"/>
</dbReference>
<dbReference type="AlphaFoldDB" id="E8R035"/>
<reference key="1">
    <citation type="submission" date="2010-11" db="EMBL/GenBank/DDBJ databases">
        <title>The complete sequence of chromosome of Isophaera pallida ATCC 43644.</title>
        <authorList>
            <consortium name="US DOE Joint Genome Institute (JGI-PGF)"/>
            <person name="Lucas S."/>
            <person name="Copeland A."/>
            <person name="Lapidus A."/>
            <person name="Bruce D."/>
            <person name="Goodwin L."/>
            <person name="Pitluck S."/>
            <person name="Kyrpides N."/>
            <person name="Mavromatis K."/>
            <person name="Pagani I."/>
            <person name="Ivanova N."/>
            <person name="Saunders E."/>
            <person name="Brettin T."/>
            <person name="Detter J.C."/>
            <person name="Han C."/>
            <person name="Tapia R."/>
            <person name="Land M."/>
            <person name="Hauser L."/>
            <person name="Markowitz V."/>
            <person name="Cheng J.-F."/>
            <person name="Hugenholtz P."/>
            <person name="Woyke T."/>
            <person name="Wu D."/>
            <person name="Eisen J.A."/>
        </authorList>
    </citation>
    <scope>NUCLEOTIDE SEQUENCE</scope>
    <source>
        <strain>ATCC 43644</strain>
    </source>
</reference>
<sequence length="247" mass="27226">MTDRLVTPSAVPRFSPFPALIDRGNAVDQAISDKRRELEELRNRAAALERELAENPPAWQATGYYFYYHASTGFLLGIFGSITSLLTSMLSSIAVGKNALELIRIYMTFPLGERALELTNPETQLYTVPDSLILIFGCCLYVAMGMLMGIPVYLFITWVAPKGNLVLRSVLGVLAALAIWGINFYGVLSWLQPTLFGGNWILDQSLLPWWVAAANHAVYGLTIGLMSRLGEYRPYVPPGMASPSTVS</sequence>
<dbReference type="STRING" id="575540.Isop_0560"/>